<feature type="transmembrane region" description="Helical" evidence="2">
    <location>
        <begin position="105"/>
        <end position="126"/>
    </location>
</feature>
<comment type="caution">
    <text evidence="3">The sequence shown here is derived from an EMBL/GenBank/DDBJ whole genome shotgun (WGS) entry which is preliminary data.</text>
</comment>
<feature type="compositionally biased region" description="Polar residues" evidence="1">
    <location>
        <begin position="344"/>
        <end position="353"/>
    </location>
</feature>
<feature type="compositionally biased region" description="Pro residues" evidence="1">
    <location>
        <begin position="319"/>
        <end position="329"/>
    </location>
</feature>
<feature type="compositionally biased region" description="Basic and acidic residues" evidence="1">
    <location>
        <begin position="383"/>
        <end position="403"/>
    </location>
</feature>
<organism evidence="3 4">
    <name type="scientific">Floridaenema flaviceps BLCC-F50</name>
    <dbReference type="NCBI Taxonomy" id="3153642"/>
    <lineage>
        <taxon>Bacteria</taxon>
        <taxon>Bacillati</taxon>
        <taxon>Cyanobacteriota</taxon>
        <taxon>Cyanophyceae</taxon>
        <taxon>Oscillatoriophycideae</taxon>
        <taxon>Aerosakkonematales</taxon>
        <taxon>Aerosakkonemataceae</taxon>
        <taxon>Floridanema</taxon>
        <taxon>Floridanema flaviceps</taxon>
    </lineage>
</organism>
<keyword evidence="2" id="KW-0812">Transmembrane</keyword>
<feature type="transmembrane region" description="Helical" evidence="2">
    <location>
        <begin position="179"/>
        <end position="200"/>
    </location>
</feature>
<feature type="transmembrane region" description="Helical" evidence="2">
    <location>
        <begin position="212"/>
        <end position="243"/>
    </location>
</feature>
<name>A0ABV4XKJ3_9CYAN</name>
<keyword evidence="4" id="KW-1185">Reference proteome</keyword>
<evidence type="ECO:0000256" key="2">
    <source>
        <dbReference type="SAM" id="Phobius"/>
    </source>
</evidence>
<dbReference type="RefSeq" id="WP_413261295.1">
    <property type="nucleotide sequence ID" value="NZ_JBHFNR010000015.1"/>
</dbReference>
<dbReference type="EMBL" id="JBHFNR010000015">
    <property type="protein sequence ID" value="MFB2891617.1"/>
    <property type="molecule type" value="Genomic_DNA"/>
</dbReference>
<accession>A0ABV4XKJ3</accession>
<keyword evidence="2" id="KW-0472">Membrane</keyword>
<sequence>MYDDPNIPLGDEGRRHRDRRNQRRQEEQAENQRRREQQAQERATARAETTRQRTQKRLNQIAEKTALQLNLFYSAGAKKQQVERKLRYLESRSPEFIELGPRQTILFIVVLLGLPAVVVINLLLIAAPVEYIVGRNLDDDSQLVQFAIFAVPILLLIVEIVISVQLLRAMDEGEDTRPWRVAGWAFIIITPAFILATAIAQGDLASPENWPATIALIALAGVTDASIVFGGEIVYEALAYFYFQCRRGLLQIQLLQAISQLWVAARKVVANFNPYLQIHDRYNNQHPDQQIAAGPFSEWFRRGVNTAYGNQIIPHPNYPPLPVDNPIPDSPFTSRLPLPPAMDNFSQTQENTAPPNPQPVPAETTPIPDAEAEPDNDGDAAEEEYRRNLQAEQVRRAEQSIEP</sequence>
<protein>
    <submittedName>
        <fullName evidence="3">Uncharacterized protein</fullName>
    </submittedName>
</protein>
<feature type="transmembrane region" description="Helical" evidence="2">
    <location>
        <begin position="146"/>
        <end position="167"/>
    </location>
</feature>
<feature type="compositionally biased region" description="Basic and acidic residues" evidence="1">
    <location>
        <begin position="23"/>
        <end position="51"/>
    </location>
</feature>
<evidence type="ECO:0000313" key="4">
    <source>
        <dbReference type="Proteomes" id="UP001576784"/>
    </source>
</evidence>
<proteinExistence type="predicted"/>
<feature type="region of interest" description="Disordered" evidence="1">
    <location>
        <begin position="1"/>
        <end position="54"/>
    </location>
</feature>
<feature type="compositionally biased region" description="Acidic residues" evidence="1">
    <location>
        <begin position="370"/>
        <end position="382"/>
    </location>
</feature>
<evidence type="ECO:0000313" key="3">
    <source>
        <dbReference type="EMBL" id="MFB2891617.1"/>
    </source>
</evidence>
<evidence type="ECO:0000256" key="1">
    <source>
        <dbReference type="SAM" id="MobiDB-lite"/>
    </source>
</evidence>
<keyword evidence="2" id="KW-1133">Transmembrane helix</keyword>
<feature type="region of interest" description="Disordered" evidence="1">
    <location>
        <begin position="319"/>
        <end position="403"/>
    </location>
</feature>
<gene>
    <name evidence="3" type="ORF">ACE1CI_01605</name>
</gene>
<reference evidence="3 4" key="1">
    <citation type="submission" date="2024-09" db="EMBL/GenBank/DDBJ databases">
        <title>Floridaenema gen nov. (Aerosakkonemataceae, Aerosakkonematales ord. nov., Cyanobacteria) from benthic tropical and subtropical fresh waters, with the description of four new species.</title>
        <authorList>
            <person name="Moretto J.A."/>
            <person name="Berthold D.E."/>
            <person name="Lefler F.W."/>
            <person name="Huang I.-S."/>
            <person name="Laughinghouse H. IV."/>
        </authorList>
    </citation>
    <scope>NUCLEOTIDE SEQUENCE [LARGE SCALE GENOMIC DNA]</scope>
    <source>
        <strain evidence="3 4">BLCC-F50</strain>
    </source>
</reference>
<dbReference type="Proteomes" id="UP001576784">
    <property type="component" value="Unassembled WGS sequence"/>
</dbReference>